<keyword evidence="1" id="KW-0472">Membrane</keyword>
<protein>
    <recommendedName>
        <fullName evidence="4">DUF4179 domain-containing protein</fullName>
    </recommendedName>
</protein>
<gene>
    <name evidence="2" type="ORF">GCM10009554_81690</name>
</gene>
<keyword evidence="1" id="KW-1133">Transmembrane helix</keyword>
<evidence type="ECO:0000313" key="2">
    <source>
        <dbReference type="EMBL" id="GAA0962953.1"/>
    </source>
</evidence>
<reference evidence="2 3" key="1">
    <citation type="journal article" date="2019" name="Int. J. Syst. Evol. Microbiol.">
        <title>The Global Catalogue of Microorganisms (GCM) 10K type strain sequencing project: providing services to taxonomists for standard genome sequencing and annotation.</title>
        <authorList>
            <consortium name="The Broad Institute Genomics Platform"/>
            <consortium name="The Broad Institute Genome Sequencing Center for Infectious Disease"/>
            <person name="Wu L."/>
            <person name="Ma J."/>
        </authorList>
    </citation>
    <scope>NUCLEOTIDE SEQUENCE [LARGE SCALE GENOMIC DNA]</scope>
    <source>
        <strain evidence="2 3">JCM 10977</strain>
    </source>
</reference>
<accession>A0ABN1RST2</accession>
<dbReference type="EMBL" id="BAAAHK010000024">
    <property type="protein sequence ID" value="GAA0962953.1"/>
    <property type="molecule type" value="Genomic_DNA"/>
</dbReference>
<evidence type="ECO:0008006" key="4">
    <source>
        <dbReference type="Google" id="ProtNLM"/>
    </source>
</evidence>
<proteinExistence type="predicted"/>
<evidence type="ECO:0000313" key="3">
    <source>
        <dbReference type="Proteomes" id="UP001500542"/>
    </source>
</evidence>
<comment type="caution">
    <text evidence="2">The sequence shown here is derived from an EMBL/GenBank/DDBJ whole genome shotgun (WGS) entry which is preliminary data.</text>
</comment>
<sequence length="397" mass="42145">MIDEKELADRLADAASAQDNLLPRALSDDLAAGRHRLRRHRLLTGTGVIGGAAAVAVLVVGMTSWLTPNASPLPADPPVAGPSQAVDVKAQDAAFNATMRNLLAKHFDPNRQHLTYESGPFEVNHQPGQREATGRAGWKIAGQRGEGELSVSVYGSGTGKDCGQYEGLKCHSVPMSIGGSAQIGRLGERVELKYQQPDGEIVYLSARPLFANNSASGVHGMGLTGAELMSFAADPQLNLPPMTAEEAAEEEALKAPVPDLREVVGELEAVLPGGTVDVHHIDEVNGNYVVALDWKKGPLAATIEFGVDAKLRASTCVDQLSVPECTTENLPDGKTVQYHEGARSYQEVPKYVMGATYTQPDGDLASVRILYPGDKLPAGAAAKEQVLELVTDPVFDK</sequence>
<dbReference type="Proteomes" id="UP001500542">
    <property type="component" value="Unassembled WGS sequence"/>
</dbReference>
<keyword evidence="3" id="KW-1185">Reference proteome</keyword>
<keyword evidence="1" id="KW-0812">Transmembrane</keyword>
<evidence type="ECO:0000256" key="1">
    <source>
        <dbReference type="SAM" id="Phobius"/>
    </source>
</evidence>
<dbReference type="RefSeq" id="WP_343983827.1">
    <property type="nucleotide sequence ID" value="NZ_BAAAHK010000024.1"/>
</dbReference>
<organism evidence="2 3">
    <name type="scientific">Kribbella koreensis</name>
    <dbReference type="NCBI Taxonomy" id="57909"/>
    <lineage>
        <taxon>Bacteria</taxon>
        <taxon>Bacillati</taxon>
        <taxon>Actinomycetota</taxon>
        <taxon>Actinomycetes</taxon>
        <taxon>Propionibacteriales</taxon>
        <taxon>Kribbellaceae</taxon>
        <taxon>Kribbella</taxon>
    </lineage>
</organism>
<feature type="transmembrane region" description="Helical" evidence="1">
    <location>
        <begin position="42"/>
        <end position="66"/>
    </location>
</feature>
<name>A0ABN1RST2_9ACTN</name>